<feature type="domain" description="DUF5658" evidence="2">
    <location>
        <begin position="25"/>
        <end position="117"/>
    </location>
</feature>
<keyword evidence="4" id="KW-1185">Reference proteome</keyword>
<gene>
    <name evidence="3" type="ORF">ACFSAU_08005</name>
</gene>
<dbReference type="Proteomes" id="UP001597139">
    <property type="component" value="Unassembled WGS sequence"/>
</dbReference>
<keyword evidence="1" id="KW-0472">Membrane</keyword>
<keyword evidence="1" id="KW-1133">Transmembrane helix</keyword>
<evidence type="ECO:0000313" key="4">
    <source>
        <dbReference type="Proteomes" id="UP001597139"/>
    </source>
</evidence>
<evidence type="ECO:0000313" key="3">
    <source>
        <dbReference type="EMBL" id="MFD1567434.1"/>
    </source>
</evidence>
<protein>
    <recommendedName>
        <fullName evidence="2">DUF5658 domain-containing protein</fullName>
    </recommendedName>
</protein>
<feature type="transmembrane region" description="Helical" evidence="1">
    <location>
        <begin position="95"/>
        <end position="117"/>
    </location>
</feature>
<evidence type="ECO:0000256" key="1">
    <source>
        <dbReference type="SAM" id="Phobius"/>
    </source>
</evidence>
<reference evidence="3 4" key="1">
    <citation type="journal article" date="2019" name="Int. J. Syst. Evol. Microbiol.">
        <title>The Global Catalogue of Microorganisms (GCM) 10K type strain sequencing project: providing services to taxonomists for standard genome sequencing and annotation.</title>
        <authorList>
            <consortium name="The Broad Institute Genomics Platform"/>
            <consortium name="The Broad Institute Genome Sequencing Center for Infectious Disease"/>
            <person name="Wu L."/>
            <person name="Ma J."/>
        </authorList>
    </citation>
    <scope>NUCLEOTIDE SEQUENCE [LARGE SCALE GENOMIC DNA]</scope>
    <source>
        <strain evidence="3 4">CGMCC 1.12859</strain>
    </source>
</reference>
<dbReference type="InterPro" id="IPR043717">
    <property type="entry name" value="DUF5658"/>
</dbReference>
<feature type="transmembrane region" description="Helical" evidence="1">
    <location>
        <begin position="64"/>
        <end position="83"/>
    </location>
</feature>
<dbReference type="Pfam" id="PF18902">
    <property type="entry name" value="DUF5658"/>
    <property type="match status" value="1"/>
</dbReference>
<proteinExistence type="predicted"/>
<organism evidence="3 4">
    <name type="scientific">Halolamina litorea</name>
    <dbReference type="NCBI Taxonomy" id="1515593"/>
    <lineage>
        <taxon>Archaea</taxon>
        <taxon>Methanobacteriati</taxon>
        <taxon>Methanobacteriota</taxon>
        <taxon>Stenosarchaea group</taxon>
        <taxon>Halobacteria</taxon>
        <taxon>Halobacteriales</taxon>
        <taxon>Haloferacaceae</taxon>
    </lineage>
</organism>
<sequence>MTFLARFSIEDTDVDRATFTQLWIVATATYGVGDVVTTIALLWYSDSVREANALVRTVTDAYGLPGFVVLKIGVFVACILISVDGANAEDRVLYYLPPVTIALIGAFTTSLNLRLLLG</sequence>
<evidence type="ECO:0000259" key="2">
    <source>
        <dbReference type="Pfam" id="PF18902"/>
    </source>
</evidence>
<keyword evidence="1" id="KW-0812">Transmembrane</keyword>
<dbReference type="AlphaFoldDB" id="A0ABD6BQM2"/>
<accession>A0ABD6BQM2</accession>
<comment type="caution">
    <text evidence="3">The sequence shown here is derived from an EMBL/GenBank/DDBJ whole genome shotgun (WGS) entry which is preliminary data.</text>
</comment>
<dbReference type="EMBL" id="JBHUCZ010000003">
    <property type="protein sequence ID" value="MFD1567434.1"/>
    <property type="molecule type" value="Genomic_DNA"/>
</dbReference>
<name>A0ABD6BQM2_9EURY</name>
<dbReference type="RefSeq" id="WP_267646404.1">
    <property type="nucleotide sequence ID" value="NZ_JANHGR010000001.1"/>
</dbReference>
<feature type="transmembrane region" description="Helical" evidence="1">
    <location>
        <begin position="20"/>
        <end position="44"/>
    </location>
</feature>